<name>T1GJ45_MEGSC</name>
<proteinExistence type="inferred from homology"/>
<keyword evidence="6" id="KW-1185">Reference proteome</keyword>
<dbReference type="AlphaFoldDB" id="T1GJ45"/>
<dbReference type="Gene3D" id="1.25.10.10">
    <property type="entry name" value="Leucine-rich Repeat Variant"/>
    <property type="match status" value="1"/>
</dbReference>
<feature type="domain" description="Pre-rRNA-processing protein Ipi1 N-terminal" evidence="4">
    <location>
        <begin position="59"/>
        <end position="153"/>
    </location>
</feature>
<dbReference type="PANTHER" id="PTHR16056:SF2">
    <property type="entry name" value="TESTIS-EXPRESSED PROTEIN 10"/>
    <property type="match status" value="1"/>
</dbReference>
<dbReference type="InterPro" id="IPR024679">
    <property type="entry name" value="Ipi1_N"/>
</dbReference>
<evidence type="ECO:0000313" key="5">
    <source>
        <dbReference type="EnsemblMetazoa" id="MESCA003486-PA"/>
    </source>
</evidence>
<dbReference type="InterPro" id="IPR011989">
    <property type="entry name" value="ARM-like"/>
</dbReference>
<evidence type="ECO:0000256" key="1">
    <source>
        <dbReference type="ARBA" id="ARBA00004123"/>
    </source>
</evidence>
<evidence type="ECO:0000313" key="6">
    <source>
        <dbReference type="Proteomes" id="UP000015102"/>
    </source>
</evidence>
<dbReference type="Proteomes" id="UP000015102">
    <property type="component" value="Unassembled WGS sequence"/>
</dbReference>
<comment type="subcellular location">
    <subcellularLocation>
        <location evidence="1">Nucleus</location>
    </subcellularLocation>
</comment>
<dbReference type="Pfam" id="PF12333">
    <property type="entry name" value="Ipi1_N"/>
    <property type="match status" value="1"/>
</dbReference>
<organism evidence="5 6">
    <name type="scientific">Megaselia scalaris</name>
    <name type="common">Humpbacked fly</name>
    <name type="synonym">Phora scalaris</name>
    <dbReference type="NCBI Taxonomy" id="36166"/>
    <lineage>
        <taxon>Eukaryota</taxon>
        <taxon>Metazoa</taxon>
        <taxon>Ecdysozoa</taxon>
        <taxon>Arthropoda</taxon>
        <taxon>Hexapoda</taxon>
        <taxon>Insecta</taxon>
        <taxon>Pterygota</taxon>
        <taxon>Neoptera</taxon>
        <taxon>Endopterygota</taxon>
        <taxon>Diptera</taxon>
        <taxon>Brachycera</taxon>
        <taxon>Muscomorpha</taxon>
        <taxon>Platypezoidea</taxon>
        <taxon>Phoridae</taxon>
        <taxon>Megaseliini</taxon>
        <taxon>Megaselia</taxon>
    </lineage>
</organism>
<dbReference type="EMBL" id="CAQQ02392765">
    <property type="status" value="NOT_ANNOTATED_CDS"/>
    <property type="molecule type" value="Genomic_DNA"/>
</dbReference>
<keyword evidence="3" id="KW-0539">Nucleus</keyword>
<reference evidence="5" key="2">
    <citation type="submission" date="2015-06" db="UniProtKB">
        <authorList>
            <consortium name="EnsemblMetazoa"/>
        </authorList>
    </citation>
    <scope>IDENTIFICATION</scope>
</reference>
<dbReference type="GO" id="GO:0071339">
    <property type="term" value="C:MLL1 complex"/>
    <property type="evidence" value="ECO:0007669"/>
    <property type="project" value="TreeGrafter"/>
</dbReference>
<dbReference type="STRING" id="36166.T1GJ45"/>
<dbReference type="HOGENOM" id="CLU_1442609_0_0_1"/>
<evidence type="ECO:0000256" key="2">
    <source>
        <dbReference type="ARBA" id="ARBA00006427"/>
    </source>
</evidence>
<dbReference type="EnsemblMetazoa" id="MESCA003486-RA">
    <property type="protein sequence ID" value="MESCA003486-PA"/>
    <property type="gene ID" value="MESCA003486"/>
</dbReference>
<accession>T1GJ45</accession>
<comment type="similarity">
    <text evidence="2">Belongs to the IPI1/TEX10 family.</text>
</comment>
<sequence length="188" mass="21486">MDALKQCREIIEYNLDSLTRSLGDLITGLANTILDVESEPRKESLKLLSILLSSVSSEIVEPFFNVLCSYLRCGMTHIQSQIQRDSLLLLDSLIEHLPSLIALKSESIFEDFLDMISSSKCDKGNRMLTLNVENKTTNIKWRCEVLKRLHSMLTTVIQYKFNGSRINESNTNQSQCVRFNLKNQIILI</sequence>
<reference evidence="6" key="1">
    <citation type="submission" date="2013-02" db="EMBL/GenBank/DDBJ databases">
        <authorList>
            <person name="Hughes D."/>
        </authorList>
    </citation>
    <scope>NUCLEOTIDE SEQUENCE</scope>
    <source>
        <strain>Durham</strain>
        <strain evidence="6">NC isolate 2 -- Noor lab</strain>
    </source>
</reference>
<dbReference type="PANTHER" id="PTHR16056">
    <property type="entry name" value="REGULATOR OF MICROTUBULE DYNAMICS PROTEIN"/>
    <property type="match status" value="1"/>
</dbReference>
<protein>
    <recommendedName>
        <fullName evidence="4">Pre-rRNA-processing protein Ipi1 N-terminal domain-containing protein</fullName>
    </recommendedName>
</protein>
<dbReference type="SUPFAM" id="SSF48371">
    <property type="entry name" value="ARM repeat"/>
    <property type="match status" value="1"/>
</dbReference>
<evidence type="ECO:0000259" key="4">
    <source>
        <dbReference type="Pfam" id="PF12333"/>
    </source>
</evidence>
<dbReference type="InterPro" id="IPR016024">
    <property type="entry name" value="ARM-type_fold"/>
</dbReference>
<evidence type="ECO:0000256" key="3">
    <source>
        <dbReference type="ARBA" id="ARBA00023242"/>
    </source>
</evidence>